<protein>
    <submittedName>
        <fullName evidence="5">Helix-turn-helix transcriptional regulator</fullName>
    </submittedName>
</protein>
<dbReference type="InterPro" id="IPR020449">
    <property type="entry name" value="Tscrpt_reg_AraC-type_HTH"/>
</dbReference>
<dbReference type="AlphaFoldDB" id="A0A850EPF8"/>
<evidence type="ECO:0000259" key="4">
    <source>
        <dbReference type="PROSITE" id="PS01124"/>
    </source>
</evidence>
<dbReference type="RefSeq" id="WP_175372834.1">
    <property type="nucleotide sequence ID" value="NZ_JABWCS010000214.1"/>
</dbReference>
<name>A0A850EPF8_9BACL</name>
<dbReference type="Gene3D" id="1.10.10.60">
    <property type="entry name" value="Homeodomain-like"/>
    <property type="match status" value="1"/>
</dbReference>
<organism evidence="5 6">
    <name type="scientific">Paenibacillus agri</name>
    <dbReference type="NCBI Taxonomy" id="2744309"/>
    <lineage>
        <taxon>Bacteria</taxon>
        <taxon>Bacillati</taxon>
        <taxon>Bacillota</taxon>
        <taxon>Bacilli</taxon>
        <taxon>Bacillales</taxon>
        <taxon>Paenibacillaceae</taxon>
        <taxon>Paenibacillus</taxon>
    </lineage>
</organism>
<dbReference type="EMBL" id="JABWCS010000214">
    <property type="protein sequence ID" value="NUU62346.1"/>
    <property type="molecule type" value="Genomic_DNA"/>
</dbReference>
<evidence type="ECO:0000256" key="2">
    <source>
        <dbReference type="ARBA" id="ARBA00023125"/>
    </source>
</evidence>
<comment type="caution">
    <text evidence="5">The sequence shown here is derived from an EMBL/GenBank/DDBJ whole genome shotgun (WGS) entry which is preliminary data.</text>
</comment>
<accession>A0A850EPF8</accession>
<keyword evidence="1" id="KW-0805">Transcription regulation</keyword>
<reference evidence="5" key="1">
    <citation type="submission" date="2020-06" db="EMBL/GenBank/DDBJ databases">
        <title>Paenibacillus sp. nov., isolated from soil.</title>
        <authorList>
            <person name="Seo Y.L."/>
        </authorList>
    </citation>
    <scope>NUCLEOTIDE SEQUENCE [LARGE SCALE GENOMIC DNA]</scope>
    <source>
        <strain evidence="5">JW14</strain>
    </source>
</reference>
<dbReference type="PROSITE" id="PS01124">
    <property type="entry name" value="HTH_ARAC_FAMILY_2"/>
    <property type="match status" value="1"/>
</dbReference>
<keyword evidence="3" id="KW-0804">Transcription</keyword>
<dbReference type="PRINTS" id="PR00032">
    <property type="entry name" value="HTHARAC"/>
</dbReference>
<dbReference type="InterPro" id="IPR053142">
    <property type="entry name" value="PchR_regulatory_protein"/>
</dbReference>
<evidence type="ECO:0000256" key="3">
    <source>
        <dbReference type="ARBA" id="ARBA00023163"/>
    </source>
</evidence>
<dbReference type="PANTHER" id="PTHR47893:SF1">
    <property type="entry name" value="REGULATORY PROTEIN PCHR"/>
    <property type="match status" value="1"/>
</dbReference>
<dbReference type="PANTHER" id="PTHR47893">
    <property type="entry name" value="REGULATORY PROTEIN PCHR"/>
    <property type="match status" value="1"/>
</dbReference>
<dbReference type="SUPFAM" id="SSF46689">
    <property type="entry name" value="Homeodomain-like"/>
    <property type="match status" value="2"/>
</dbReference>
<evidence type="ECO:0000313" key="6">
    <source>
        <dbReference type="Proteomes" id="UP000564806"/>
    </source>
</evidence>
<evidence type="ECO:0000313" key="5">
    <source>
        <dbReference type="EMBL" id="NUU62346.1"/>
    </source>
</evidence>
<dbReference type="GO" id="GO:0043565">
    <property type="term" value="F:sequence-specific DNA binding"/>
    <property type="evidence" value="ECO:0007669"/>
    <property type="project" value="InterPro"/>
</dbReference>
<sequence length="356" mass="40387">MEHNANIYGYERIDAKKTLACEGFSHTYRLDGGHFEIKPPEEIGAGACRSLLTRGNIQMTNFSLTFNRDIQANGEFNSPRTELVFCLGHGIEWGTSLKGDNFGIDTGQSALLYGGVRAENCQYVRDANYRFLSMDMSPEQFKRMTSGLTEEERLRFTGNEAVFFNKNKITPDIRLVLSQIWKCPYSGGVRELYLEAKMLELFAVYLNESLYEAERIPQTVRLSKDDMASLQKAREILQRDYIEPPTLAALARSICLNEFKLKKGFKEMFGYTVHAYVIEQRMQQARHLLEQGSLTVTEAAYRVGYGNASHFAAAFRKKFGVRPGEYAIRSRGAGPNRTGWLADDDQNEDLPGLLPF</sequence>
<keyword evidence="2" id="KW-0238">DNA-binding</keyword>
<dbReference type="InterPro" id="IPR009057">
    <property type="entry name" value="Homeodomain-like_sf"/>
</dbReference>
<dbReference type="Pfam" id="PF12833">
    <property type="entry name" value="HTH_18"/>
    <property type="match status" value="1"/>
</dbReference>
<dbReference type="GO" id="GO:0003700">
    <property type="term" value="F:DNA-binding transcription factor activity"/>
    <property type="evidence" value="ECO:0007669"/>
    <property type="project" value="InterPro"/>
</dbReference>
<evidence type="ECO:0000256" key="1">
    <source>
        <dbReference type="ARBA" id="ARBA00023015"/>
    </source>
</evidence>
<dbReference type="InterPro" id="IPR018060">
    <property type="entry name" value="HTH_AraC"/>
</dbReference>
<gene>
    <name evidence="5" type="ORF">HPT30_18530</name>
</gene>
<dbReference type="Proteomes" id="UP000564806">
    <property type="component" value="Unassembled WGS sequence"/>
</dbReference>
<keyword evidence="6" id="KW-1185">Reference proteome</keyword>
<feature type="domain" description="HTH araC/xylS-type" evidence="4">
    <location>
        <begin position="231"/>
        <end position="329"/>
    </location>
</feature>
<dbReference type="SMART" id="SM00342">
    <property type="entry name" value="HTH_ARAC"/>
    <property type="match status" value="1"/>
</dbReference>
<proteinExistence type="predicted"/>